<proteinExistence type="predicted"/>
<evidence type="ECO:0000313" key="1">
    <source>
        <dbReference type="EMBL" id="KAJ4722240.1"/>
    </source>
</evidence>
<keyword evidence="2" id="KW-1185">Reference proteome</keyword>
<comment type="caution">
    <text evidence="1">The sequence shown here is derived from an EMBL/GenBank/DDBJ whole genome shotgun (WGS) entry which is preliminary data.</text>
</comment>
<accession>A0ACC1YF06</accession>
<evidence type="ECO:0000313" key="2">
    <source>
        <dbReference type="Proteomes" id="UP001164539"/>
    </source>
</evidence>
<dbReference type="Proteomes" id="UP001164539">
    <property type="component" value="Chromosome 3"/>
</dbReference>
<organism evidence="1 2">
    <name type="scientific">Melia azedarach</name>
    <name type="common">Chinaberry tree</name>
    <dbReference type="NCBI Taxonomy" id="155640"/>
    <lineage>
        <taxon>Eukaryota</taxon>
        <taxon>Viridiplantae</taxon>
        <taxon>Streptophyta</taxon>
        <taxon>Embryophyta</taxon>
        <taxon>Tracheophyta</taxon>
        <taxon>Spermatophyta</taxon>
        <taxon>Magnoliopsida</taxon>
        <taxon>eudicotyledons</taxon>
        <taxon>Gunneridae</taxon>
        <taxon>Pentapetalae</taxon>
        <taxon>rosids</taxon>
        <taxon>malvids</taxon>
        <taxon>Sapindales</taxon>
        <taxon>Meliaceae</taxon>
        <taxon>Melia</taxon>
    </lineage>
</organism>
<gene>
    <name evidence="1" type="ORF">OWV82_005774</name>
</gene>
<reference evidence="1 2" key="1">
    <citation type="journal article" date="2023" name="Science">
        <title>Complex scaffold remodeling in plant triterpene biosynthesis.</title>
        <authorList>
            <person name="De La Pena R."/>
            <person name="Hodgson H."/>
            <person name="Liu J.C."/>
            <person name="Stephenson M.J."/>
            <person name="Martin A.C."/>
            <person name="Owen C."/>
            <person name="Harkess A."/>
            <person name="Leebens-Mack J."/>
            <person name="Jimenez L.E."/>
            <person name="Osbourn A."/>
            <person name="Sattely E.S."/>
        </authorList>
    </citation>
    <scope>NUCLEOTIDE SEQUENCE [LARGE SCALE GENOMIC DNA]</scope>
    <source>
        <strain evidence="2">cv. JPN11</strain>
        <tissue evidence="1">Leaf</tissue>
    </source>
</reference>
<sequence>MEGMEGKVMLKQRKVSGGDLGLRVLAFLLTLVAAIILGVDKQTKVVPLKLVPTLPPVDVPVSAKWQYLSAFVFHVVSNAIACSYAAISVLVLLANKGGKTGTVMTIIVLDLAMVALLFSATGAAGAIGLMGHQGNSHVQWKEVCGVFDKFCKQAAVSLVLSLLGSLAFFLLVALAAVRILKKTH</sequence>
<dbReference type="EMBL" id="CM051396">
    <property type="protein sequence ID" value="KAJ4722240.1"/>
    <property type="molecule type" value="Genomic_DNA"/>
</dbReference>
<name>A0ACC1YF06_MELAZ</name>
<protein>
    <submittedName>
        <fullName evidence="1">CASP-like protein</fullName>
    </submittedName>
</protein>